<dbReference type="Proteomes" id="UP000075411">
    <property type="component" value="Unassembled WGS sequence"/>
</dbReference>
<reference evidence="3 11" key="5">
    <citation type="submission" date="2019-07" db="EMBL/GenBank/DDBJ databases">
        <title>Whole genome shotgun sequence of Acetobacter tropicalis NBRC 16470.</title>
        <authorList>
            <person name="Hosoyama A."/>
            <person name="Uohara A."/>
            <person name="Ohji S."/>
            <person name="Ichikawa N."/>
        </authorList>
    </citation>
    <scope>NUCLEOTIDE SEQUENCE [LARGE SCALE GENOMIC DNA]</scope>
    <source>
        <strain evidence="3 11">NBRC 16470</strain>
    </source>
</reference>
<dbReference type="Proteomes" id="UP000029448">
    <property type="component" value="Unassembled WGS sequence"/>
</dbReference>
<reference evidence="5 8" key="3">
    <citation type="submission" date="2015-06" db="EMBL/GenBank/DDBJ databases">
        <title>Improved classification and identification of acetic acid bacteria using matrix-assisted laser desorption/ionization time-of-flight mass spectrometry; Gluconobacter nephelii and Gluconobacter uchimurae are later heterotypic synonyms of Gluconobacter japonicus and Gluconobacter oxydans, respectively.</title>
        <authorList>
            <person name="Li L."/>
            <person name="Cleenwerck I."/>
            <person name="De Vuyst L."/>
            <person name="Vandamme P."/>
        </authorList>
    </citation>
    <scope>NUCLEOTIDE SEQUENCE [LARGE SCALE GENOMIC DNA]</scope>
    <source>
        <strain evidence="5 8">LMG 1663</strain>
    </source>
</reference>
<keyword evidence="7" id="KW-1185">Reference proteome</keyword>
<dbReference type="EMBL" id="JOMM01000019">
    <property type="protein sequence ID" value="OUI86550.1"/>
    <property type="molecule type" value="Genomic_DNA"/>
</dbReference>
<evidence type="ECO:0000259" key="1">
    <source>
        <dbReference type="Pfam" id="PF04296"/>
    </source>
</evidence>
<dbReference type="OrthoDB" id="9799836at2"/>
<evidence type="ECO:0000313" key="2">
    <source>
        <dbReference type="EMBL" id="ATJ90286.1"/>
    </source>
</evidence>
<evidence type="ECO:0000313" key="4">
    <source>
        <dbReference type="EMBL" id="KGB22987.1"/>
    </source>
</evidence>
<evidence type="ECO:0000313" key="7">
    <source>
        <dbReference type="Proteomes" id="UP000029448"/>
    </source>
</evidence>
<dbReference type="Proteomes" id="UP000194565">
    <property type="component" value="Unassembled WGS sequence"/>
</dbReference>
<dbReference type="Proteomes" id="UP000321800">
    <property type="component" value="Unassembled WGS sequence"/>
</dbReference>
<dbReference type="InterPro" id="IPR029064">
    <property type="entry name" value="Ribosomal_eL30-like_sf"/>
</dbReference>
<dbReference type="InterPro" id="IPR007393">
    <property type="entry name" value="YlxR_dom"/>
</dbReference>
<reference evidence="4 7" key="1">
    <citation type="submission" date="2014-06" db="EMBL/GenBank/DDBJ databases">
        <title>Functional and comparative genomic analyses of the Drosophila gut microbiota identify candidate symbiosis factors.</title>
        <authorList>
            <person name="Newell P.D."/>
            <person name="Chaston J.M."/>
            <person name="Douglas A.E."/>
        </authorList>
    </citation>
    <scope>NUCLEOTIDE SEQUENCE [LARGE SCALE GENOMIC DNA]</scope>
    <source>
        <strain evidence="4 7">DmCS_006</strain>
    </source>
</reference>
<organism evidence="4 7">
    <name type="scientific">Acetobacter tropicalis</name>
    <dbReference type="NCBI Taxonomy" id="104102"/>
    <lineage>
        <taxon>Bacteria</taxon>
        <taxon>Pseudomonadati</taxon>
        <taxon>Pseudomonadota</taxon>
        <taxon>Alphaproteobacteria</taxon>
        <taxon>Acetobacterales</taxon>
        <taxon>Acetobacteraceae</taxon>
        <taxon>Acetobacter</taxon>
    </lineage>
</organism>
<name>A0A094YNN5_9PROT</name>
<dbReference type="AlphaFoldDB" id="A0A094YNN5"/>
<dbReference type="PANTHER" id="PTHR34215:SF1">
    <property type="entry name" value="YLXR DOMAIN-CONTAINING PROTEIN"/>
    <property type="match status" value="1"/>
</dbReference>
<dbReference type="RefSeq" id="WP_006558902.1">
    <property type="nucleotide sequence ID" value="NZ_BJVR01000014.1"/>
</dbReference>
<gene>
    <name evidence="5" type="ORF">AD947_03605</name>
    <name evidence="4" type="ORF">AtDm6_1856</name>
    <name evidence="3" type="ORF">ATR01nite_17170</name>
    <name evidence="2" type="ORF">CIW82_05880</name>
    <name evidence="6" type="ORF">HC62_04460</name>
</gene>
<evidence type="ECO:0000313" key="5">
    <source>
        <dbReference type="EMBL" id="KXV59681.1"/>
    </source>
</evidence>
<evidence type="ECO:0000313" key="3">
    <source>
        <dbReference type="EMBL" id="GEL50642.1"/>
    </source>
</evidence>
<evidence type="ECO:0000313" key="10">
    <source>
        <dbReference type="Proteomes" id="UP000220394"/>
    </source>
</evidence>
<reference evidence="6 9" key="2">
    <citation type="submission" date="2014-06" db="EMBL/GenBank/DDBJ databases">
        <authorList>
            <person name="Ju J."/>
            <person name="Zhang J."/>
        </authorList>
    </citation>
    <scope>NUCLEOTIDE SEQUENCE [LARGE SCALE GENOMIC DNA]</scope>
    <source>
        <strain evidence="6">DmW_042</strain>
    </source>
</reference>
<dbReference type="Proteomes" id="UP000220394">
    <property type="component" value="Chromosome"/>
</dbReference>
<feature type="domain" description="YlxR" evidence="1">
    <location>
        <begin position="18"/>
        <end position="93"/>
    </location>
</feature>
<evidence type="ECO:0000313" key="11">
    <source>
        <dbReference type="Proteomes" id="UP000321800"/>
    </source>
</evidence>
<dbReference type="Gene3D" id="3.30.1230.10">
    <property type="entry name" value="YlxR-like"/>
    <property type="match status" value="1"/>
</dbReference>
<protein>
    <submittedName>
        <fullName evidence="4">Putative nucleic-acid-binding protein implicated in transcription termination</fullName>
    </submittedName>
</protein>
<dbReference type="PATRIC" id="fig|104102.11.peg.546"/>
<dbReference type="GeneID" id="34782310"/>
<dbReference type="SUPFAM" id="SSF55315">
    <property type="entry name" value="L30e-like"/>
    <property type="match status" value="1"/>
</dbReference>
<dbReference type="KEGG" id="ato:CIW82_05880"/>
<dbReference type="Gene3D" id="3.30.1330.30">
    <property type="match status" value="1"/>
</dbReference>
<proteinExistence type="predicted"/>
<dbReference type="InterPro" id="IPR037465">
    <property type="entry name" value="YlxR"/>
</dbReference>
<dbReference type="EMBL" id="BJVR01000014">
    <property type="protein sequence ID" value="GEL50642.1"/>
    <property type="molecule type" value="Genomic_DNA"/>
</dbReference>
<dbReference type="EMBL" id="CP022699">
    <property type="protein sequence ID" value="ATJ90286.1"/>
    <property type="molecule type" value="Genomic_DNA"/>
</dbReference>
<sequence>MSGDFLPEADEDEKGPLRRCAVTRQQEKPALMLRFVVSPSSVVVPDLDARLPGRGIWLSAQRDVIEQARKRGVFARAARRQVTVPEDLAVQVEAGLRRRMVELLGLARRAGQSTSGFMKVREWVMRREAAVIIHASDGSRDELDRLLSGARNLPVIEALSAEDLARVFGRERVVNAALAHGGLASRLCCENERFSGVAQGGSRVRRTFPADGCEQAGQ</sequence>
<dbReference type="Pfam" id="PF04296">
    <property type="entry name" value="YlxR"/>
    <property type="match status" value="1"/>
</dbReference>
<accession>A0A094YNN5</accession>
<dbReference type="SUPFAM" id="SSF64376">
    <property type="entry name" value="YlxR-like"/>
    <property type="match status" value="1"/>
</dbReference>
<dbReference type="NCBIfam" id="NF006622">
    <property type="entry name" value="PRK09190.1"/>
    <property type="match status" value="1"/>
</dbReference>
<dbReference type="PANTHER" id="PTHR34215">
    <property type="entry name" value="BLL0784 PROTEIN"/>
    <property type="match status" value="1"/>
</dbReference>
<dbReference type="EMBL" id="JOKM01000071">
    <property type="protein sequence ID" value="KGB22987.1"/>
    <property type="molecule type" value="Genomic_DNA"/>
</dbReference>
<reference evidence="2 10" key="4">
    <citation type="submission" date="2017-08" db="EMBL/GenBank/DDBJ databases">
        <title>Complete Genome Sequence of Acetobacter tropicalis Oregon-R-modENCODE STRAIN BDGP1, an acetic acid bacterium isolated from Drosophila melanogaster gut.</title>
        <authorList>
            <person name="Wan K.H."/>
            <person name="Yu C."/>
            <person name="Park S."/>
            <person name="Hammonds A.S."/>
            <person name="Booth B.W."/>
            <person name="Celniker S.E."/>
        </authorList>
    </citation>
    <scope>NUCLEOTIDE SEQUENCE [LARGE SCALE GENOMIC DNA]</scope>
    <source>
        <strain evidence="2 10">BDGP1</strain>
    </source>
</reference>
<dbReference type="EMBL" id="LHZT01000102">
    <property type="protein sequence ID" value="KXV59681.1"/>
    <property type="molecule type" value="Genomic_DNA"/>
</dbReference>
<evidence type="ECO:0000313" key="6">
    <source>
        <dbReference type="EMBL" id="OUI86550.1"/>
    </source>
</evidence>
<evidence type="ECO:0000313" key="8">
    <source>
        <dbReference type="Proteomes" id="UP000075411"/>
    </source>
</evidence>
<evidence type="ECO:0000313" key="9">
    <source>
        <dbReference type="Proteomes" id="UP000194565"/>
    </source>
</evidence>
<dbReference type="STRING" id="104102.AtDm6_1856"/>
<dbReference type="InterPro" id="IPR035931">
    <property type="entry name" value="YlxR-like_sf"/>
</dbReference>